<feature type="transmembrane region" description="Helical" evidence="1">
    <location>
        <begin position="6"/>
        <end position="23"/>
    </location>
</feature>
<feature type="transmembrane region" description="Helical" evidence="1">
    <location>
        <begin position="44"/>
        <end position="69"/>
    </location>
</feature>
<dbReference type="InterPro" id="IPR017259">
    <property type="entry name" value="UCP037672"/>
</dbReference>
<keyword evidence="1" id="KW-0472">Membrane</keyword>
<evidence type="ECO:0008006" key="4">
    <source>
        <dbReference type="Google" id="ProtNLM"/>
    </source>
</evidence>
<accession>A0A248TG17</accession>
<feature type="transmembrane region" description="Helical" evidence="1">
    <location>
        <begin position="75"/>
        <end position="97"/>
    </location>
</feature>
<keyword evidence="1" id="KW-0812">Transmembrane</keyword>
<protein>
    <recommendedName>
        <fullName evidence="4">DUF3784 domain-containing protein</fullName>
    </recommendedName>
</protein>
<evidence type="ECO:0000313" key="3">
    <source>
        <dbReference type="Proteomes" id="UP000215137"/>
    </source>
</evidence>
<evidence type="ECO:0000256" key="1">
    <source>
        <dbReference type="SAM" id="Phobius"/>
    </source>
</evidence>
<name>A0A248TG17_9BACI</name>
<sequence length="98" mass="10840">MVEIILAVFLCSILVVIGVLIQRKGSVSFIAGYKEGRVRNEKKLANRVGLTIILFAVECFLLILIHLLLFPVNGLYIGILAVVHLFVVFALFVQAVMV</sequence>
<dbReference type="Proteomes" id="UP000215137">
    <property type="component" value="Chromosome"/>
</dbReference>
<organism evidence="2 3">
    <name type="scientific">Cytobacillus kochii</name>
    <dbReference type="NCBI Taxonomy" id="859143"/>
    <lineage>
        <taxon>Bacteria</taxon>
        <taxon>Bacillati</taxon>
        <taxon>Bacillota</taxon>
        <taxon>Bacilli</taxon>
        <taxon>Bacillales</taxon>
        <taxon>Bacillaceae</taxon>
        <taxon>Cytobacillus</taxon>
    </lineage>
</organism>
<dbReference type="EMBL" id="CP022983">
    <property type="protein sequence ID" value="ASV67062.1"/>
    <property type="molecule type" value="Genomic_DNA"/>
</dbReference>
<dbReference type="Pfam" id="PF12650">
    <property type="entry name" value="DUF3784"/>
    <property type="match status" value="1"/>
</dbReference>
<dbReference type="AlphaFoldDB" id="A0A248TG17"/>
<gene>
    <name evidence="2" type="ORF">CKF48_06795</name>
</gene>
<dbReference type="RefSeq" id="WP_095370637.1">
    <property type="nucleotide sequence ID" value="NZ_CP022983.1"/>
</dbReference>
<proteinExistence type="predicted"/>
<dbReference type="KEGG" id="bko:CKF48_06795"/>
<keyword evidence="1" id="KW-1133">Transmembrane helix</keyword>
<reference evidence="2 3" key="1">
    <citation type="submission" date="2017-08" db="EMBL/GenBank/DDBJ databases">
        <title>Complete Genome Sequence of Bacillus kochii Oregon-R-modENCODE STRAIN BDGP4, isolated from Drosophila melanogaster gut.</title>
        <authorList>
            <person name="Wan K.H."/>
            <person name="Yu C."/>
            <person name="Park S."/>
            <person name="Hammonds A.S."/>
            <person name="Booth B.W."/>
            <person name="Celniker S.E."/>
        </authorList>
    </citation>
    <scope>NUCLEOTIDE SEQUENCE [LARGE SCALE GENOMIC DNA]</scope>
    <source>
        <strain evidence="2 3">BDGP4</strain>
    </source>
</reference>
<evidence type="ECO:0000313" key="2">
    <source>
        <dbReference type="EMBL" id="ASV67062.1"/>
    </source>
</evidence>
<keyword evidence="3" id="KW-1185">Reference proteome</keyword>